<dbReference type="GO" id="GO:0008168">
    <property type="term" value="F:methyltransferase activity"/>
    <property type="evidence" value="ECO:0007669"/>
    <property type="project" value="UniProtKB-KW"/>
</dbReference>
<dbReference type="InterPro" id="IPR029063">
    <property type="entry name" value="SAM-dependent_MTases_sf"/>
</dbReference>
<dbReference type="RefSeq" id="WP_250861307.1">
    <property type="nucleotide sequence ID" value="NZ_JAGSOJ010000005.1"/>
</dbReference>
<proteinExistence type="predicted"/>
<protein>
    <submittedName>
        <fullName evidence="1">Methyltransferase domain-containing protein</fullName>
    </submittedName>
</protein>
<dbReference type="GO" id="GO:0032259">
    <property type="term" value="P:methylation"/>
    <property type="evidence" value="ECO:0007669"/>
    <property type="project" value="UniProtKB-KW"/>
</dbReference>
<reference evidence="1" key="1">
    <citation type="journal article" date="2021" name="mSystems">
        <title>Bacteria and Archaea Synergistically Convert Glycine Betaine to Biogenic Methane in the Formosa Cold Seep of the South China Sea.</title>
        <authorList>
            <person name="Li L."/>
            <person name="Zhang W."/>
            <person name="Zhang S."/>
            <person name="Song L."/>
            <person name="Sun Q."/>
            <person name="Zhang H."/>
            <person name="Xiang H."/>
            <person name="Dong X."/>
        </authorList>
    </citation>
    <scope>NUCLEOTIDE SEQUENCE</scope>
    <source>
        <strain evidence="1">ZWT</strain>
    </source>
</reference>
<dbReference type="AlphaFoldDB" id="A0A9J6P9M3"/>
<evidence type="ECO:0000313" key="2">
    <source>
        <dbReference type="Proteomes" id="UP001056429"/>
    </source>
</evidence>
<evidence type="ECO:0000313" key="1">
    <source>
        <dbReference type="EMBL" id="MCM1992141.1"/>
    </source>
</evidence>
<comment type="caution">
    <text evidence="1">The sequence shown here is derived from an EMBL/GenBank/DDBJ whole genome shotgun (WGS) entry which is preliminary data.</text>
</comment>
<reference evidence="1" key="2">
    <citation type="submission" date="2021-04" db="EMBL/GenBank/DDBJ databases">
        <authorList>
            <person name="Dong X."/>
        </authorList>
    </citation>
    <scope>NUCLEOTIDE SEQUENCE</scope>
    <source>
        <strain evidence="1">ZWT</strain>
    </source>
</reference>
<dbReference type="EMBL" id="JAGSOJ010000005">
    <property type="protein sequence ID" value="MCM1992141.1"/>
    <property type="molecule type" value="Genomic_DNA"/>
</dbReference>
<keyword evidence="1" id="KW-0489">Methyltransferase</keyword>
<keyword evidence="1" id="KW-0808">Transferase</keyword>
<accession>A0A9J6P9M3</accession>
<gene>
    <name evidence="1" type="ORF">KDK92_20665</name>
</gene>
<name>A0A9J6P9M3_9CLOT</name>
<dbReference type="Proteomes" id="UP001056429">
    <property type="component" value="Unassembled WGS sequence"/>
</dbReference>
<dbReference type="Gene3D" id="2.20.25.110">
    <property type="entry name" value="S-adenosyl-L-methionine-dependent methyltransferases"/>
    <property type="match status" value="1"/>
</dbReference>
<dbReference type="PANTHER" id="PTHR43861">
    <property type="entry name" value="TRANS-ACONITATE 2-METHYLTRANSFERASE-RELATED"/>
    <property type="match status" value="1"/>
</dbReference>
<organism evidence="1 2">
    <name type="scientific">Oceanirhabdus seepicola</name>
    <dbReference type="NCBI Taxonomy" id="2828781"/>
    <lineage>
        <taxon>Bacteria</taxon>
        <taxon>Bacillati</taxon>
        <taxon>Bacillota</taxon>
        <taxon>Clostridia</taxon>
        <taxon>Eubacteriales</taxon>
        <taxon>Clostridiaceae</taxon>
        <taxon>Oceanirhabdus</taxon>
    </lineage>
</organism>
<dbReference type="CDD" id="cd02440">
    <property type="entry name" value="AdoMet_MTases"/>
    <property type="match status" value="1"/>
</dbReference>
<dbReference type="Pfam" id="PF13489">
    <property type="entry name" value="Methyltransf_23"/>
    <property type="match status" value="1"/>
</dbReference>
<dbReference type="Gene3D" id="3.40.50.150">
    <property type="entry name" value="Vaccinia Virus protein VP39"/>
    <property type="match status" value="1"/>
</dbReference>
<dbReference type="SUPFAM" id="SSF53335">
    <property type="entry name" value="S-adenosyl-L-methionine-dependent methyltransferases"/>
    <property type="match status" value="1"/>
</dbReference>
<keyword evidence="2" id="KW-1185">Reference proteome</keyword>
<sequence>MKEHNINNNIDLIKLINDISTKPKLYTPSDDKFWDDDYISTQMLTAHLNPNIDAASRNFRTIDRITNHLITYFNINENINLLDIGCGPGLYCEKFAQSGANVTGIDLSKTSITHAINSAKENCLHIKYINDSYLEMNSHEDFDIITLIYYDFGSHYKNNQELIIKNVYNALKPNGYFVFDVLTINFKNKRNIQNNWNSFNGGFWNKSSHTVLSKTFYYEDETTFLDQYTVITKDDTKTYRIYEKLFTLNELEEMLNKYGLKIVEKWADLDGTPYDENSTSLGLVVQKL</sequence>